<dbReference type="SUPFAM" id="SSF53474">
    <property type="entry name" value="alpha/beta-Hydrolases"/>
    <property type="match status" value="1"/>
</dbReference>
<feature type="chain" id="PRO_5019440684" description="Serine aminopeptidase S33 domain-containing protein" evidence="1">
    <location>
        <begin position="18"/>
        <end position="125"/>
    </location>
</feature>
<dbReference type="InterPro" id="IPR029058">
    <property type="entry name" value="AB_hydrolase_fold"/>
</dbReference>
<accession>A0A426ZZ20</accession>
<protein>
    <recommendedName>
        <fullName evidence="2">Serine aminopeptidase S33 domain-containing protein</fullName>
    </recommendedName>
</protein>
<reference evidence="3 4" key="1">
    <citation type="journal article" date="2014" name="Agronomy (Basel)">
        <title>A Draft Genome Sequence for Ensete ventricosum, the Drought-Tolerant Tree Against Hunger.</title>
        <authorList>
            <person name="Harrison J."/>
            <person name="Moore K.A."/>
            <person name="Paszkiewicz K."/>
            <person name="Jones T."/>
            <person name="Grant M."/>
            <person name="Ambacheew D."/>
            <person name="Muzemil S."/>
            <person name="Studholme D.J."/>
        </authorList>
    </citation>
    <scope>NUCLEOTIDE SEQUENCE [LARGE SCALE GENOMIC DNA]</scope>
</reference>
<dbReference type="Gene3D" id="3.40.50.1820">
    <property type="entry name" value="alpha/beta hydrolase"/>
    <property type="match status" value="1"/>
</dbReference>
<gene>
    <name evidence="3" type="ORF">B296_00037636</name>
</gene>
<comment type="caution">
    <text evidence="3">The sequence shown here is derived from an EMBL/GenBank/DDBJ whole genome shotgun (WGS) entry which is preliminary data.</text>
</comment>
<evidence type="ECO:0000313" key="3">
    <source>
        <dbReference type="EMBL" id="RRT69182.1"/>
    </source>
</evidence>
<keyword evidence="1" id="KW-0732">Signal</keyword>
<evidence type="ECO:0000259" key="2">
    <source>
        <dbReference type="Pfam" id="PF12146"/>
    </source>
</evidence>
<sequence>MAGDLLLLTFAVACSSADSRYKPPRPPLRPVFQPVDPATGADLPVKALVFMTHGYGSDSGWLFQKIAIAYATWGYAVHCADLLGHGRSGGIRCYLGDMESVAAASLSFFLSVRRESLGLPAFLFG</sequence>
<dbReference type="InterPro" id="IPR051044">
    <property type="entry name" value="MAG_DAG_Lipase"/>
</dbReference>
<organism evidence="3 4">
    <name type="scientific">Ensete ventricosum</name>
    <name type="common">Abyssinian banana</name>
    <name type="synonym">Musa ensete</name>
    <dbReference type="NCBI Taxonomy" id="4639"/>
    <lineage>
        <taxon>Eukaryota</taxon>
        <taxon>Viridiplantae</taxon>
        <taxon>Streptophyta</taxon>
        <taxon>Embryophyta</taxon>
        <taxon>Tracheophyta</taxon>
        <taxon>Spermatophyta</taxon>
        <taxon>Magnoliopsida</taxon>
        <taxon>Liliopsida</taxon>
        <taxon>Zingiberales</taxon>
        <taxon>Musaceae</taxon>
        <taxon>Ensete</taxon>
    </lineage>
</organism>
<proteinExistence type="predicted"/>
<dbReference type="PANTHER" id="PTHR11614">
    <property type="entry name" value="PHOSPHOLIPASE-RELATED"/>
    <property type="match status" value="1"/>
</dbReference>
<dbReference type="Proteomes" id="UP000287651">
    <property type="component" value="Unassembled WGS sequence"/>
</dbReference>
<feature type="domain" description="Serine aminopeptidase S33" evidence="2">
    <location>
        <begin position="45"/>
        <end position="125"/>
    </location>
</feature>
<dbReference type="AlphaFoldDB" id="A0A426ZZ20"/>
<dbReference type="EMBL" id="AMZH03004433">
    <property type="protein sequence ID" value="RRT69182.1"/>
    <property type="molecule type" value="Genomic_DNA"/>
</dbReference>
<evidence type="ECO:0000313" key="4">
    <source>
        <dbReference type="Proteomes" id="UP000287651"/>
    </source>
</evidence>
<feature type="signal peptide" evidence="1">
    <location>
        <begin position="1"/>
        <end position="17"/>
    </location>
</feature>
<evidence type="ECO:0000256" key="1">
    <source>
        <dbReference type="SAM" id="SignalP"/>
    </source>
</evidence>
<name>A0A426ZZ20_ENSVE</name>
<dbReference type="InterPro" id="IPR022742">
    <property type="entry name" value="Hydrolase_4"/>
</dbReference>
<dbReference type="Pfam" id="PF12146">
    <property type="entry name" value="Hydrolase_4"/>
    <property type="match status" value="1"/>
</dbReference>